<sequence length="95" mass="10704">MLDNIVDGRKSLEVEALKKIEREDKCLADQRAFELEKLKLQAQNPPASVVVLVPTNSIPSEIPLHSNTVDEAETNDLHLREEEGQALNVEEKEMI</sequence>
<dbReference type="Proteomes" id="UP000887159">
    <property type="component" value="Unassembled WGS sequence"/>
</dbReference>
<protein>
    <submittedName>
        <fullName evidence="1">Uncharacterized protein</fullName>
    </submittedName>
</protein>
<dbReference type="EMBL" id="BMAU01021210">
    <property type="protein sequence ID" value="GFX99384.1"/>
    <property type="molecule type" value="Genomic_DNA"/>
</dbReference>
<accession>A0A8X6RUZ9</accession>
<organism evidence="1 2">
    <name type="scientific">Trichonephila clavipes</name>
    <name type="common">Golden silk orbweaver</name>
    <name type="synonym">Nephila clavipes</name>
    <dbReference type="NCBI Taxonomy" id="2585209"/>
    <lineage>
        <taxon>Eukaryota</taxon>
        <taxon>Metazoa</taxon>
        <taxon>Ecdysozoa</taxon>
        <taxon>Arthropoda</taxon>
        <taxon>Chelicerata</taxon>
        <taxon>Arachnida</taxon>
        <taxon>Araneae</taxon>
        <taxon>Araneomorphae</taxon>
        <taxon>Entelegynae</taxon>
        <taxon>Araneoidea</taxon>
        <taxon>Nephilidae</taxon>
        <taxon>Trichonephila</taxon>
    </lineage>
</organism>
<dbReference type="AlphaFoldDB" id="A0A8X6RUZ9"/>
<evidence type="ECO:0000313" key="1">
    <source>
        <dbReference type="EMBL" id="GFX99384.1"/>
    </source>
</evidence>
<name>A0A8X6RUZ9_TRICX</name>
<reference evidence="1" key="1">
    <citation type="submission" date="2020-08" db="EMBL/GenBank/DDBJ databases">
        <title>Multicomponent nature underlies the extraordinary mechanical properties of spider dragline silk.</title>
        <authorList>
            <person name="Kono N."/>
            <person name="Nakamura H."/>
            <person name="Mori M."/>
            <person name="Yoshida Y."/>
            <person name="Ohtoshi R."/>
            <person name="Malay A.D."/>
            <person name="Moran D.A.P."/>
            <person name="Tomita M."/>
            <person name="Numata K."/>
            <person name="Arakawa K."/>
        </authorList>
    </citation>
    <scope>NUCLEOTIDE SEQUENCE</scope>
</reference>
<evidence type="ECO:0000313" key="2">
    <source>
        <dbReference type="Proteomes" id="UP000887159"/>
    </source>
</evidence>
<gene>
    <name evidence="1" type="ORF">TNCV_3023151</name>
</gene>
<keyword evidence="2" id="KW-1185">Reference proteome</keyword>
<proteinExistence type="predicted"/>
<comment type="caution">
    <text evidence="1">The sequence shown here is derived from an EMBL/GenBank/DDBJ whole genome shotgun (WGS) entry which is preliminary data.</text>
</comment>